<evidence type="ECO:0000256" key="6">
    <source>
        <dbReference type="ARBA" id="ARBA00022448"/>
    </source>
</evidence>
<gene>
    <name evidence="21" type="ORF">RHS01_02769</name>
</gene>
<organism evidence="21 22">
    <name type="scientific">Rhizoctonia solani</name>
    <dbReference type="NCBI Taxonomy" id="456999"/>
    <lineage>
        <taxon>Eukaryota</taxon>
        <taxon>Fungi</taxon>
        <taxon>Dikarya</taxon>
        <taxon>Basidiomycota</taxon>
        <taxon>Agaricomycotina</taxon>
        <taxon>Agaricomycetes</taxon>
        <taxon>Cantharellales</taxon>
        <taxon>Ceratobasidiaceae</taxon>
        <taxon>Rhizoctonia</taxon>
    </lineage>
</organism>
<comment type="similarity">
    <text evidence="4">Belongs to the pex2/pex10/pex12 family.</text>
</comment>
<feature type="domain" description="RING-type" evidence="20">
    <location>
        <begin position="314"/>
        <end position="341"/>
    </location>
</feature>
<evidence type="ECO:0000256" key="16">
    <source>
        <dbReference type="ARBA" id="ARBA00023136"/>
    </source>
</evidence>
<dbReference type="Pfam" id="PF00097">
    <property type="entry name" value="zf-C3HC4"/>
    <property type="match status" value="1"/>
</dbReference>
<evidence type="ECO:0000256" key="9">
    <source>
        <dbReference type="ARBA" id="ARBA00022692"/>
    </source>
</evidence>
<dbReference type="SUPFAM" id="SSF57850">
    <property type="entry name" value="RING/U-box"/>
    <property type="match status" value="1"/>
</dbReference>
<evidence type="ECO:0000256" key="10">
    <source>
        <dbReference type="ARBA" id="ARBA00022723"/>
    </source>
</evidence>
<evidence type="ECO:0000256" key="1">
    <source>
        <dbReference type="ARBA" id="ARBA00000900"/>
    </source>
</evidence>
<evidence type="ECO:0000256" key="4">
    <source>
        <dbReference type="ARBA" id="ARBA00008704"/>
    </source>
</evidence>
<dbReference type="InterPro" id="IPR018957">
    <property type="entry name" value="Znf_C3HC4_RING-type"/>
</dbReference>
<dbReference type="GO" id="GO:0008270">
    <property type="term" value="F:zinc ion binding"/>
    <property type="evidence" value="ECO:0007669"/>
    <property type="project" value="UniProtKB-KW"/>
</dbReference>
<keyword evidence="17" id="KW-0576">Peroxisome</keyword>
<dbReference type="GO" id="GO:0061630">
    <property type="term" value="F:ubiquitin protein ligase activity"/>
    <property type="evidence" value="ECO:0007669"/>
    <property type="project" value="UniProtKB-EC"/>
</dbReference>
<sequence length="354" mass="40012">MSNITGDNNQDESILPSFPPATQAQIIRSNQKDLQHITQLREQISDIIRNYLGSRWLYRREAEVELAANVLYSSITCLRATQTLGEEYVGMWAYSFNTKSLPSRKLRAALILLPGLPSYIHSKLSSQMANNSSLYTYLRALPAIVETAAEINLVFFYMTGTYYSLIKRIIGVRHVSTYWILSYSSQHANQTQNTDIQYITRPQRTPSFLFLLRYSHVHPALTQAIHFPRQTTQISGTTTPAQPTNALALSDSQPLLAPQDGDIQQHQYIDTRSISDILVKQSEGSEVTVDPEVDEFTSLHIASIDPGLRVGRRCALCLEERTATTSTECGHLFCWGCIVGWVMRRLNVHYADNH</sequence>
<dbReference type="AlphaFoldDB" id="A0A8H7IIL6"/>
<evidence type="ECO:0000256" key="7">
    <source>
        <dbReference type="ARBA" id="ARBA00022593"/>
    </source>
</evidence>
<evidence type="ECO:0000256" key="18">
    <source>
        <dbReference type="ARBA" id="ARBA00041230"/>
    </source>
</evidence>
<proteinExistence type="inferred from homology"/>
<comment type="subcellular location">
    <subcellularLocation>
        <location evidence="2">Peroxisome membrane</location>
        <topology evidence="2">Multi-pass membrane protein</topology>
    </subcellularLocation>
</comment>
<keyword evidence="13" id="KW-0862">Zinc</keyword>
<evidence type="ECO:0000313" key="22">
    <source>
        <dbReference type="Proteomes" id="UP000614334"/>
    </source>
</evidence>
<evidence type="ECO:0000256" key="19">
    <source>
        <dbReference type="PROSITE-ProRule" id="PRU00175"/>
    </source>
</evidence>
<evidence type="ECO:0000256" key="17">
    <source>
        <dbReference type="ARBA" id="ARBA00023140"/>
    </source>
</evidence>
<keyword evidence="12" id="KW-0833">Ubl conjugation pathway</keyword>
<dbReference type="InterPro" id="IPR001841">
    <property type="entry name" value="Znf_RING"/>
</dbReference>
<dbReference type="GO" id="GO:0016567">
    <property type="term" value="P:protein ubiquitination"/>
    <property type="evidence" value="ECO:0007669"/>
    <property type="project" value="UniProtKB-ARBA"/>
</dbReference>
<dbReference type="PROSITE" id="PS00518">
    <property type="entry name" value="ZF_RING_1"/>
    <property type="match status" value="1"/>
</dbReference>
<evidence type="ECO:0000256" key="11">
    <source>
        <dbReference type="ARBA" id="ARBA00022771"/>
    </source>
</evidence>
<evidence type="ECO:0000256" key="8">
    <source>
        <dbReference type="ARBA" id="ARBA00022679"/>
    </source>
</evidence>
<dbReference type="EMBL" id="JACYCF010000003">
    <property type="protein sequence ID" value="KAF8758759.1"/>
    <property type="molecule type" value="Genomic_DNA"/>
</dbReference>
<dbReference type="PROSITE" id="PS50089">
    <property type="entry name" value="ZF_RING_2"/>
    <property type="match status" value="1"/>
</dbReference>
<comment type="pathway">
    <text evidence="3">Protein modification; protein ubiquitination.</text>
</comment>
<evidence type="ECO:0000313" key="21">
    <source>
        <dbReference type="EMBL" id="KAF8758759.1"/>
    </source>
</evidence>
<reference evidence="21" key="1">
    <citation type="submission" date="2020-09" db="EMBL/GenBank/DDBJ databases">
        <title>Comparative genome analyses of four rice-infecting Rhizoctonia solani isolates reveal extensive enrichment of homogalacturonan modification genes.</title>
        <authorList>
            <person name="Lee D.-Y."/>
            <person name="Jeon J."/>
            <person name="Kim K.-T."/>
            <person name="Cheong K."/>
            <person name="Song H."/>
            <person name="Choi G."/>
            <person name="Ko J."/>
            <person name="Opiyo S.O."/>
            <person name="Zuo S."/>
            <person name="Madhav S."/>
            <person name="Lee Y.-H."/>
            <person name="Wang G.-L."/>
        </authorList>
    </citation>
    <scope>NUCLEOTIDE SEQUENCE</scope>
    <source>
        <strain evidence="21">AG1-IA B2</strain>
    </source>
</reference>
<keyword evidence="15" id="KW-1133">Transmembrane helix</keyword>
<evidence type="ECO:0000256" key="15">
    <source>
        <dbReference type="ARBA" id="ARBA00022989"/>
    </source>
</evidence>
<dbReference type="InterPro" id="IPR013083">
    <property type="entry name" value="Znf_RING/FYVE/PHD"/>
</dbReference>
<keyword evidence="9" id="KW-0812">Transmembrane</keyword>
<keyword evidence="16" id="KW-0472">Membrane</keyword>
<dbReference type="Proteomes" id="UP000614334">
    <property type="component" value="Unassembled WGS sequence"/>
</dbReference>
<evidence type="ECO:0000259" key="20">
    <source>
        <dbReference type="PROSITE" id="PS50089"/>
    </source>
</evidence>
<evidence type="ECO:0000256" key="12">
    <source>
        <dbReference type="ARBA" id="ARBA00022786"/>
    </source>
</evidence>
<dbReference type="Gene3D" id="3.30.40.10">
    <property type="entry name" value="Zinc/RING finger domain, C3HC4 (zinc finger)"/>
    <property type="match status" value="1"/>
</dbReference>
<evidence type="ECO:0000256" key="2">
    <source>
        <dbReference type="ARBA" id="ARBA00004585"/>
    </source>
</evidence>
<evidence type="ECO:0000256" key="5">
    <source>
        <dbReference type="ARBA" id="ARBA00012483"/>
    </source>
</evidence>
<comment type="caution">
    <text evidence="21">The sequence shown here is derived from an EMBL/GenBank/DDBJ whole genome shotgun (WGS) entry which is preliminary data.</text>
</comment>
<evidence type="ECO:0000256" key="13">
    <source>
        <dbReference type="ARBA" id="ARBA00022833"/>
    </source>
</evidence>
<dbReference type="GO" id="GO:0005778">
    <property type="term" value="C:peroxisomal membrane"/>
    <property type="evidence" value="ECO:0007669"/>
    <property type="project" value="UniProtKB-SubCell"/>
</dbReference>
<name>A0A8H7IIL6_9AGAM</name>
<keyword evidence="8" id="KW-0808">Transferase</keyword>
<dbReference type="GO" id="GO:0016562">
    <property type="term" value="P:protein import into peroxisome matrix, receptor recycling"/>
    <property type="evidence" value="ECO:0007669"/>
    <property type="project" value="UniProtKB-ARBA"/>
</dbReference>
<evidence type="ECO:0000256" key="14">
    <source>
        <dbReference type="ARBA" id="ARBA00022927"/>
    </source>
</evidence>
<comment type="catalytic activity">
    <reaction evidence="1">
        <text>S-ubiquitinyl-[E2 ubiquitin-conjugating enzyme]-L-cysteine + [acceptor protein]-L-lysine = [E2 ubiquitin-conjugating enzyme]-L-cysteine + N(6)-ubiquitinyl-[acceptor protein]-L-lysine.</text>
        <dbReference type="EC" id="2.3.2.27"/>
    </reaction>
</comment>
<keyword evidence="10" id="KW-0479">Metal-binding</keyword>
<protein>
    <recommendedName>
        <fullName evidence="5">RING-type E3 ubiquitin transferase</fullName>
        <ecNumber evidence="5">2.3.2.27</ecNumber>
    </recommendedName>
    <alternativeName>
        <fullName evidence="18">Peroxin-10</fullName>
    </alternativeName>
</protein>
<dbReference type="InterPro" id="IPR025654">
    <property type="entry name" value="PEX2/10"/>
</dbReference>
<keyword evidence="6" id="KW-0813">Transport</keyword>
<dbReference type="Pfam" id="PF04757">
    <property type="entry name" value="Pex2_Pex12"/>
    <property type="match status" value="1"/>
</dbReference>
<dbReference type="InterPro" id="IPR006845">
    <property type="entry name" value="Pex_N"/>
</dbReference>
<keyword evidence="7" id="KW-0962">Peroxisome biogenesis</keyword>
<dbReference type="EC" id="2.3.2.27" evidence="5"/>
<keyword evidence="14" id="KW-0653">Protein transport</keyword>
<keyword evidence="11 19" id="KW-0863">Zinc-finger</keyword>
<dbReference type="InterPro" id="IPR017907">
    <property type="entry name" value="Znf_RING_CS"/>
</dbReference>
<evidence type="ECO:0000256" key="3">
    <source>
        <dbReference type="ARBA" id="ARBA00004906"/>
    </source>
</evidence>
<accession>A0A8H7IIL6</accession>
<dbReference type="PANTHER" id="PTHR23350">
    <property type="entry name" value="PEROXISOME ASSEMBLY PROTEIN 10"/>
    <property type="match status" value="1"/>
</dbReference>
<dbReference type="PANTHER" id="PTHR23350:SF0">
    <property type="entry name" value="PEROXISOME BIOGENESIS FACTOR 10"/>
    <property type="match status" value="1"/>
</dbReference>